<evidence type="ECO:0000313" key="15">
    <source>
        <dbReference type="Proteomes" id="UP000268033"/>
    </source>
</evidence>
<evidence type="ECO:0000256" key="5">
    <source>
        <dbReference type="ARBA" id="ARBA00022989"/>
    </source>
</evidence>
<feature type="domain" description="HAMP" evidence="13">
    <location>
        <begin position="353"/>
        <end position="407"/>
    </location>
</feature>
<dbReference type="InterPro" id="IPR000727">
    <property type="entry name" value="T_SNARE_dom"/>
</dbReference>
<keyword evidence="15" id="KW-1185">Reference proteome</keyword>
<dbReference type="FunFam" id="1.10.287.950:FF:000001">
    <property type="entry name" value="Methyl-accepting chemotaxis sensory transducer"/>
    <property type="match status" value="1"/>
</dbReference>
<comment type="subcellular location">
    <subcellularLocation>
        <location evidence="1">Cell inner membrane</location>
        <topology evidence="1">Multi-pass membrane protein</topology>
    </subcellularLocation>
</comment>
<comment type="caution">
    <text evidence="14">The sequence shown here is derived from an EMBL/GenBank/DDBJ whole genome shotgun (WGS) entry which is preliminary data.</text>
</comment>
<dbReference type="GO" id="GO:0007165">
    <property type="term" value="P:signal transduction"/>
    <property type="evidence" value="ECO:0007669"/>
    <property type="project" value="UniProtKB-KW"/>
</dbReference>
<keyword evidence="5 10" id="KW-1133">Transmembrane helix</keyword>
<dbReference type="InterPro" id="IPR004089">
    <property type="entry name" value="MCPsignal_dom"/>
</dbReference>
<dbReference type="GO" id="GO:0006935">
    <property type="term" value="P:chemotaxis"/>
    <property type="evidence" value="ECO:0007669"/>
    <property type="project" value="UniProtKB-KW"/>
</dbReference>
<feature type="transmembrane region" description="Helical" evidence="10">
    <location>
        <begin position="331"/>
        <end position="355"/>
    </location>
</feature>
<dbReference type="InterPro" id="IPR003660">
    <property type="entry name" value="HAMP_dom"/>
</dbReference>
<keyword evidence="3" id="KW-0997">Cell inner membrane</keyword>
<evidence type="ECO:0000256" key="7">
    <source>
        <dbReference type="ARBA" id="ARBA00023224"/>
    </source>
</evidence>
<dbReference type="PANTHER" id="PTHR32089:SF119">
    <property type="entry name" value="METHYL-ACCEPTING CHEMOTAXIS PROTEIN CTPL"/>
    <property type="match status" value="1"/>
</dbReference>
<evidence type="ECO:0000256" key="10">
    <source>
        <dbReference type="SAM" id="Phobius"/>
    </source>
</evidence>
<keyword evidence="7 9" id="KW-0807">Transducer</keyword>
<keyword evidence="3" id="KW-1003">Cell membrane</keyword>
<dbReference type="Pfam" id="PF00015">
    <property type="entry name" value="MCPsignal"/>
    <property type="match status" value="1"/>
</dbReference>
<dbReference type="CDD" id="cd11386">
    <property type="entry name" value="MCP_signal"/>
    <property type="match status" value="1"/>
</dbReference>
<evidence type="ECO:0000259" key="12">
    <source>
        <dbReference type="PROSITE" id="PS50192"/>
    </source>
</evidence>
<dbReference type="PROSITE" id="PS50111">
    <property type="entry name" value="CHEMOTAXIS_TRANSDUC_2"/>
    <property type="match status" value="1"/>
</dbReference>
<dbReference type="PANTHER" id="PTHR32089">
    <property type="entry name" value="METHYL-ACCEPTING CHEMOTAXIS PROTEIN MCPB"/>
    <property type="match status" value="1"/>
</dbReference>
<evidence type="ECO:0000256" key="1">
    <source>
        <dbReference type="ARBA" id="ARBA00004429"/>
    </source>
</evidence>
<dbReference type="SMART" id="SM00304">
    <property type="entry name" value="HAMP"/>
    <property type="match status" value="1"/>
</dbReference>
<dbReference type="EMBL" id="RJUL01000006">
    <property type="protein sequence ID" value="ROQ24974.1"/>
    <property type="molecule type" value="Genomic_DNA"/>
</dbReference>
<dbReference type="Pfam" id="PF00672">
    <property type="entry name" value="HAMP"/>
    <property type="match status" value="1"/>
</dbReference>
<dbReference type="Proteomes" id="UP000268033">
    <property type="component" value="Unassembled WGS sequence"/>
</dbReference>
<dbReference type="SMART" id="SM00283">
    <property type="entry name" value="MA"/>
    <property type="match status" value="1"/>
</dbReference>
<accession>A0A3N1NYS3</accession>
<gene>
    <name evidence="14" type="ORF">EDC28_106222</name>
</gene>
<evidence type="ECO:0000256" key="8">
    <source>
        <dbReference type="ARBA" id="ARBA00029447"/>
    </source>
</evidence>
<keyword evidence="4 10" id="KW-0812">Transmembrane</keyword>
<comment type="similarity">
    <text evidence="8">Belongs to the methyl-accepting chemotaxis (MCP) protein family.</text>
</comment>
<protein>
    <submittedName>
        <fullName evidence="14">Methyl-accepting chemotaxis protein</fullName>
    </submittedName>
</protein>
<dbReference type="CDD" id="cd06225">
    <property type="entry name" value="HAMP"/>
    <property type="match status" value="1"/>
</dbReference>
<evidence type="ECO:0000256" key="6">
    <source>
        <dbReference type="ARBA" id="ARBA00023136"/>
    </source>
</evidence>
<dbReference type="SUPFAM" id="SSF58104">
    <property type="entry name" value="Methyl-accepting chemotaxis protein (MCP) signaling domain"/>
    <property type="match status" value="1"/>
</dbReference>
<dbReference type="STRING" id="584787.GCA_001247655_03982"/>
<evidence type="ECO:0000259" key="11">
    <source>
        <dbReference type="PROSITE" id="PS50111"/>
    </source>
</evidence>
<keyword evidence="2" id="KW-0145">Chemotaxis</keyword>
<evidence type="ECO:0000256" key="3">
    <source>
        <dbReference type="ARBA" id="ARBA00022519"/>
    </source>
</evidence>
<feature type="domain" description="Methyl-accepting transducer" evidence="11">
    <location>
        <begin position="412"/>
        <end position="648"/>
    </location>
</feature>
<feature type="domain" description="T-SNARE coiled-coil homology" evidence="12">
    <location>
        <begin position="599"/>
        <end position="661"/>
    </location>
</feature>
<dbReference type="Gene3D" id="1.10.287.950">
    <property type="entry name" value="Methyl-accepting chemotaxis protein"/>
    <property type="match status" value="1"/>
</dbReference>
<dbReference type="PROSITE" id="PS50885">
    <property type="entry name" value="HAMP"/>
    <property type="match status" value="1"/>
</dbReference>
<organism evidence="14 15">
    <name type="scientific">Gallaecimonas pentaromativorans</name>
    <dbReference type="NCBI Taxonomy" id="584787"/>
    <lineage>
        <taxon>Bacteria</taxon>
        <taxon>Pseudomonadati</taxon>
        <taxon>Pseudomonadota</taxon>
        <taxon>Gammaproteobacteria</taxon>
        <taxon>Enterobacterales</taxon>
        <taxon>Gallaecimonadaceae</taxon>
        <taxon>Gallaecimonas</taxon>
    </lineage>
</organism>
<evidence type="ECO:0000256" key="2">
    <source>
        <dbReference type="ARBA" id="ARBA00022500"/>
    </source>
</evidence>
<name>A0A3N1NYS3_9GAMM</name>
<dbReference type="GO" id="GO:0005886">
    <property type="term" value="C:plasma membrane"/>
    <property type="evidence" value="ECO:0007669"/>
    <property type="project" value="UniProtKB-SubCell"/>
</dbReference>
<proteinExistence type="inferred from homology"/>
<dbReference type="AlphaFoldDB" id="A0A3N1NYS3"/>
<sequence length="684" mass="73872">MTGSLTPGPPMSLSLSNKIRIALLVLTVLTLSLTALAHFGTKALQQQNDDTLVRLIPAVNAVLQADRDFYQSLVARQQAMVRKMEGKDTAEAMATLNDNIGQALKRSQLAADLTPLPKVDALVSDFRRQVVDWQQKATAKLNAQVSLSSIDSTDDFEKIRLYMDQSTELIEEHINALLKASGDGNEIMGSSELAKLLPAIDAVIQADRDFYQALVAQQEAMVLSMEGKDTKAALAIRDHNFQQAMTRSATAAEKSQLPKVTQLVTAFHNNAQQWLKHSDAQLANRTSLSSLDSSEEFEKIRTLLDQSTELIDGYTKDTTKAAHDAAERRLFMLWGAAAVILAIFIAIGLYIPSYVARTTGHLQRRIKDIAEGEGDLTARVEVTNNDELGQLAHHFNDLMRQLQLQMQEVAGVAKEMSSHAQEVKGSGSRTLGVINDQVRSLEQLVTATEQITASIQEVAQSAGDSAKEARAASLDAEHGSELAGKSVSQTRALSSTMAQASEAVSLLEKEAQNIVTVLDVIGSIAEQTNLLALNAAIEAARAGESGRGFAVVADEVRTLAGRTQESTQNIQQMITRLQSGVKGTVEAMESGLIEVDGTLAAVEEATQAFAQIQMRLSTVSNRADQIAAATEQQSMVVSDINQNLSNIDGMAKQSADHARQSAEEGDAVEDTALRLSQVVGRFKI</sequence>
<dbReference type="PROSITE" id="PS50192">
    <property type="entry name" value="T_SNARE"/>
    <property type="match status" value="1"/>
</dbReference>
<evidence type="ECO:0000256" key="9">
    <source>
        <dbReference type="PROSITE-ProRule" id="PRU00284"/>
    </source>
</evidence>
<evidence type="ECO:0000256" key="4">
    <source>
        <dbReference type="ARBA" id="ARBA00022692"/>
    </source>
</evidence>
<reference evidence="14 15" key="1">
    <citation type="submission" date="2018-11" db="EMBL/GenBank/DDBJ databases">
        <title>Genomic Encyclopedia of Type Strains, Phase IV (KMG-IV): sequencing the most valuable type-strain genomes for metagenomic binning, comparative biology and taxonomic classification.</title>
        <authorList>
            <person name="Goeker M."/>
        </authorList>
    </citation>
    <scope>NUCLEOTIDE SEQUENCE [LARGE SCALE GENOMIC DNA]</scope>
    <source>
        <strain evidence="14 15">DSM 21945</strain>
    </source>
</reference>
<evidence type="ECO:0000313" key="14">
    <source>
        <dbReference type="EMBL" id="ROQ24974.1"/>
    </source>
</evidence>
<evidence type="ECO:0000259" key="13">
    <source>
        <dbReference type="PROSITE" id="PS50885"/>
    </source>
</evidence>
<keyword evidence="6 10" id="KW-0472">Membrane</keyword>